<keyword evidence="2" id="KW-0830">Ubiquinone</keyword>
<dbReference type="InterPro" id="IPR029063">
    <property type="entry name" value="SAM-dependent_MTases_sf"/>
</dbReference>
<comment type="caution">
    <text evidence="2">The sequence shown here is derived from an EMBL/GenBank/DDBJ whole genome shotgun (WGS) entry which is preliminary data.</text>
</comment>
<proteinExistence type="predicted"/>
<dbReference type="GO" id="GO:0043770">
    <property type="term" value="F:demethylmenaquinone methyltransferase activity"/>
    <property type="evidence" value="ECO:0007669"/>
    <property type="project" value="UniProtKB-EC"/>
</dbReference>
<dbReference type="InterPro" id="IPR013216">
    <property type="entry name" value="Methyltransf_11"/>
</dbReference>
<protein>
    <submittedName>
        <fullName evidence="2">Ubiquinone/menaquinone biosynthesis C-methyltransferase UbiE</fullName>
        <ecNumber evidence="2">2.1.1.163</ecNumber>
    </submittedName>
</protein>
<dbReference type="PANTHER" id="PTHR43591">
    <property type="entry name" value="METHYLTRANSFERASE"/>
    <property type="match status" value="1"/>
</dbReference>
<dbReference type="GO" id="GO:0032259">
    <property type="term" value="P:methylation"/>
    <property type="evidence" value="ECO:0007669"/>
    <property type="project" value="UniProtKB-KW"/>
</dbReference>
<evidence type="ECO:0000313" key="2">
    <source>
        <dbReference type="EMBL" id="MPM16835.1"/>
    </source>
</evidence>
<sequence>MKEDRNNKNFWNRYAKIYDFEIDRFSRLAYSEMYRLISEALTEDMKVLEIATGTGLIAVNIADSVQSIEATDFSPKMIETAMKKRAPDNVHFSVEDAAALSFPDQTFDAVIISNALHIMPDPVLVLKNIRRVLKPNGLLIAPTFSHGHLRDSTWNLNTFLLKMIGFETYSKWKPEEYVDFIRQNGFSVQTWKVLKAAFPLVYLEAKLHE</sequence>
<accession>A0A644XKW9</accession>
<dbReference type="Gene3D" id="3.40.50.150">
    <property type="entry name" value="Vaccinia Virus protein VP39"/>
    <property type="match status" value="1"/>
</dbReference>
<name>A0A644XKW9_9ZZZZ</name>
<organism evidence="2">
    <name type="scientific">bioreactor metagenome</name>
    <dbReference type="NCBI Taxonomy" id="1076179"/>
    <lineage>
        <taxon>unclassified sequences</taxon>
        <taxon>metagenomes</taxon>
        <taxon>ecological metagenomes</taxon>
    </lineage>
</organism>
<evidence type="ECO:0000259" key="1">
    <source>
        <dbReference type="Pfam" id="PF08241"/>
    </source>
</evidence>
<keyword evidence="2" id="KW-0808">Transferase</keyword>
<gene>
    <name evidence="2" type="primary">ubiE_51</name>
    <name evidence="2" type="ORF">SDC9_63217</name>
</gene>
<dbReference type="AlphaFoldDB" id="A0A644XKW9"/>
<feature type="domain" description="Methyltransferase type 11" evidence="1">
    <location>
        <begin position="48"/>
        <end position="140"/>
    </location>
</feature>
<dbReference type="PANTHER" id="PTHR43591:SF24">
    <property type="entry name" value="2-METHOXY-6-POLYPRENYL-1,4-BENZOQUINOL METHYLASE, MITOCHONDRIAL"/>
    <property type="match status" value="1"/>
</dbReference>
<dbReference type="GO" id="GO:0008757">
    <property type="term" value="F:S-adenosylmethionine-dependent methyltransferase activity"/>
    <property type="evidence" value="ECO:0007669"/>
    <property type="project" value="InterPro"/>
</dbReference>
<reference evidence="2" key="1">
    <citation type="submission" date="2019-08" db="EMBL/GenBank/DDBJ databases">
        <authorList>
            <person name="Kucharzyk K."/>
            <person name="Murdoch R.W."/>
            <person name="Higgins S."/>
            <person name="Loffler F."/>
        </authorList>
    </citation>
    <scope>NUCLEOTIDE SEQUENCE</scope>
</reference>
<dbReference type="Pfam" id="PF08241">
    <property type="entry name" value="Methyltransf_11"/>
    <property type="match status" value="1"/>
</dbReference>
<dbReference type="SUPFAM" id="SSF53335">
    <property type="entry name" value="S-adenosyl-L-methionine-dependent methyltransferases"/>
    <property type="match status" value="1"/>
</dbReference>
<keyword evidence="2" id="KW-0489">Methyltransferase</keyword>
<dbReference type="EC" id="2.1.1.163" evidence="2"/>
<dbReference type="CDD" id="cd02440">
    <property type="entry name" value="AdoMet_MTases"/>
    <property type="match status" value="1"/>
</dbReference>
<dbReference type="EMBL" id="VSSQ01002687">
    <property type="protein sequence ID" value="MPM16835.1"/>
    <property type="molecule type" value="Genomic_DNA"/>
</dbReference>